<dbReference type="EMBL" id="CP135076">
    <property type="protein sequence ID" value="WNO52596.1"/>
    <property type="molecule type" value="Genomic_DNA"/>
</dbReference>
<keyword evidence="1" id="KW-0472">Membrane</keyword>
<feature type="transmembrane region" description="Helical" evidence="1">
    <location>
        <begin position="295"/>
        <end position="314"/>
    </location>
</feature>
<feature type="transmembrane region" description="Helical" evidence="1">
    <location>
        <begin position="235"/>
        <end position="256"/>
    </location>
</feature>
<sequence length="391" mass="41295">MLAGLIFAMEEAEDRPEMLAATLPFGGMTLLEYQARLLITAGVGHILVAVGRVTPALLGAVSRIGKGDVTVDIVRSAEEGVARVHPLASVIVVADGLVTTDVAVQQMAGEAADSLMVIDDEEVPASVERVDAQHCWAGIATLAAQRLADIAAMPREYDFQSTLLRVSVQAGARHVKLPPSAKKAGHGIERNREALASRSNAVLAAMANQRIGWADRYVFTPITRQALPLMVRRNVSNWAVIAAGTLLSLAAIILFGFRLPPIALSVALLAVACLSSGSLLSWLRAEDRWARWQEAAIVALAAVSIALTGADQVLRTGEPSPGILAAMLIVTAGLADRVPVRRRPWFGNAPSYLLLVTPFAIAGVATIGLGVLCLYALATLAFSIEAVREKA</sequence>
<evidence type="ECO:0000256" key="1">
    <source>
        <dbReference type="SAM" id="Phobius"/>
    </source>
</evidence>
<evidence type="ECO:0000313" key="3">
    <source>
        <dbReference type="Proteomes" id="UP001302249"/>
    </source>
</evidence>
<feature type="transmembrane region" description="Helical" evidence="1">
    <location>
        <begin position="352"/>
        <end position="378"/>
    </location>
</feature>
<accession>A0ABZ0B5D4</accession>
<proteinExistence type="predicted"/>
<dbReference type="InterPro" id="IPR029044">
    <property type="entry name" value="Nucleotide-diphossugar_trans"/>
</dbReference>
<name>A0ABZ0B5D4_9SPHN</name>
<protein>
    <submittedName>
        <fullName evidence="2">Uncharacterized protein</fullName>
    </submittedName>
</protein>
<dbReference type="RefSeq" id="WP_313913207.1">
    <property type="nucleotide sequence ID" value="NZ_CP135076.1"/>
</dbReference>
<organism evidence="2 3">
    <name type="scientific">Stakelama saccharophila</name>
    <dbReference type="NCBI Taxonomy" id="3075605"/>
    <lineage>
        <taxon>Bacteria</taxon>
        <taxon>Pseudomonadati</taxon>
        <taxon>Pseudomonadota</taxon>
        <taxon>Alphaproteobacteria</taxon>
        <taxon>Sphingomonadales</taxon>
        <taxon>Sphingomonadaceae</taxon>
        <taxon>Stakelama</taxon>
    </lineage>
</organism>
<evidence type="ECO:0000313" key="2">
    <source>
        <dbReference type="EMBL" id="WNO52596.1"/>
    </source>
</evidence>
<keyword evidence="3" id="KW-1185">Reference proteome</keyword>
<dbReference type="SUPFAM" id="SSF53448">
    <property type="entry name" value="Nucleotide-diphospho-sugar transferases"/>
    <property type="match status" value="1"/>
</dbReference>
<gene>
    <name evidence="2" type="ORF">RPR59_08930</name>
</gene>
<keyword evidence="1" id="KW-1133">Transmembrane helix</keyword>
<feature type="transmembrane region" description="Helical" evidence="1">
    <location>
        <begin position="262"/>
        <end position="283"/>
    </location>
</feature>
<dbReference type="Proteomes" id="UP001302249">
    <property type="component" value="Chromosome"/>
</dbReference>
<keyword evidence="1" id="KW-0812">Transmembrane</keyword>
<reference evidence="2 3" key="1">
    <citation type="submission" date="2023-09" db="EMBL/GenBank/DDBJ databases">
        <authorList>
            <person name="Rey-Velasco X."/>
        </authorList>
    </citation>
    <scope>NUCLEOTIDE SEQUENCE [LARGE SCALE GENOMIC DNA]</scope>
    <source>
        <strain evidence="2 3">W311</strain>
    </source>
</reference>